<dbReference type="GO" id="GO:0015562">
    <property type="term" value="F:efflux transmembrane transporter activity"/>
    <property type="evidence" value="ECO:0007669"/>
    <property type="project" value="TreeGrafter"/>
</dbReference>
<dbReference type="Proteomes" id="UP000001962">
    <property type="component" value="Chromosome"/>
</dbReference>
<dbReference type="OrthoDB" id="5645220at2"/>
<protein>
    <submittedName>
        <fullName evidence="3">Efflux transporter, RND family, MFP subunit</fullName>
    </submittedName>
</protein>
<dbReference type="PANTHER" id="PTHR30469">
    <property type="entry name" value="MULTIDRUG RESISTANCE PROTEIN MDTA"/>
    <property type="match status" value="1"/>
</dbReference>
<keyword evidence="1" id="KW-0175">Coiled coil</keyword>
<evidence type="ECO:0000259" key="2">
    <source>
        <dbReference type="Pfam" id="PF25967"/>
    </source>
</evidence>
<dbReference type="RefSeq" id="WP_011628805.1">
    <property type="nucleotide sequence ID" value="NC_008340.1"/>
</dbReference>
<feature type="coiled-coil region" evidence="1">
    <location>
        <begin position="110"/>
        <end position="162"/>
    </location>
</feature>
<feature type="domain" description="Multidrug resistance protein MdtA-like C-terminal permuted SH3" evidence="2">
    <location>
        <begin position="372"/>
        <end position="424"/>
    </location>
</feature>
<sequence>MTLMRHRWSGPAAILLGLLIGLATAVTLVLLREPPQRIETPEASHAVRYIRAELLPLRVRVGGHGVARPAETWAAVANVPGRVIYRHPELQSGNLLPEGALLLRIDPSRYEFAEREARAELASLRAERRELDDEERNTRRLLALEQRRLDLAEQELDRVRRLAERGAVSSAQRDEQERVTLQQEHAVQSLQNQLLLFPARRERLEAQRARTETRLDHALQDLADTRFFAPYDLRVHDVEVERHQHVNAGQRLFRADNIAAAELTAHVPVKQMRRLLGGDTPPPLTVANDATLPRVDLSGLEAKATLVGVDGVVWPAQVKRVVDGLDPQTRTARVVLQVDHPYRQAQPPVRPPLVRGMYLRAELSQPLTEPRLVIPAHAVHRDEVYLVNEEDRLQRRAVSVAFWQEGLAVLAEGLAPGDRVVVDDVVPAIGGMLLDPRRDEALEASVRERAEGTQP</sequence>
<gene>
    <name evidence="3" type="ordered locus">Mlg_1058</name>
</gene>
<dbReference type="GO" id="GO:1990281">
    <property type="term" value="C:efflux pump complex"/>
    <property type="evidence" value="ECO:0007669"/>
    <property type="project" value="TreeGrafter"/>
</dbReference>
<accession>Q0A9S7</accession>
<dbReference type="eggNOG" id="COG0845">
    <property type="taxonomic scope" value="Bacteria"/>
</dbReference>
<keyword evidence="4" id="KW-1185">Reference proteome</keyword>
<organism evidence="3 4">
    <name type="scientific">Alkalilimnicola ehrlichii (strain ATCC BAA-1101 / DSM 17681 / MLHE-1)</name>
    <dbReference type="NCBI Taxonomy" id="187272"/>
    <lineage>
        <taxon>Bacteria</taxon>
        <taxon>Pseudomonadati</taxon>
        <taxon>Pseudomonadota</taxon>
        <taxon>Gammaproteobacteria</taxon>
        <taxon>Chromatiales</taxon>
        <taxon>Ectothiorhodospiraceae</taxon>
        <taxon>Alkalilimnicola</taxon>
    </lineage>
</organism>
<evidence type="ECO:0000313" key="4">
    <source>
        <dbReference type="Proteomes" id="UP000001962"/>
    </source>
</evidence>
<dbReference type="HOGENOM" id="CLU_018816_18_1_6"/>
<evidence type="ECO:0000313" key="3">
    <source>
        <dbReference type="EMBL" id="ABI56410.1"/>
    </source>
</evidence>
<reference evidence="4" key="1">
    <citation type="submission" date="2006-08" db="EMBL/GenBank/DDBJ databases">
        <title>Complete sequence of Alkalilimnicola ehrilichei MLHE-1.</title>
        <authorList>
            <person name="Copeland A."/>
            <person name="Lucas S."/>
            <person name="Lapidus A."/>
            <person name="Barry K."/>
            <person name="Detter J.C."/>
            <person name="Glavina del Rio T."/>
            <person name="Hammon N."/>
            <person name="Israni S."/>
            <person name="Dalin E."/>
            <person name="Tice H."/>
            <person name="Pitluck S."/>
            <person name="Sims D."/>
            <person name="Brettin T."/>
            <person name="Bruce D."/>
            <person name="Han C."/>
            <person name="Tapia R."/>
            <person name="Gilna P."/>
            <person name="Schmutz J."/>
            <person name="Larimer F."/>
            <person name="Land M."/>
            <person name="Hauser L."/>
            <person name="Kyrpides N."/>
            <person name="Mikhailova N."/>
            <person name="Oremland R.S."/>
            <person name="Hoeft S.E."/>
            <person name="Switzer-Blum J."/>
            <person name="Kulp T."/>
            <person name="King G."/>
            <person name="Tabita R."/>
            <person name="Witte B."/>
            <person name="Santini J.M."/>
            <person name="Basu P."/>
            <person name="Hollibaugh J.T."/>
            <person name="Xie G."/>
            <person name="Stolz J.F."/>
            <person name="Richardson P."/>
        </authorList>
    </citation>
    <scope>NUCLEOTIDE SEQUENCE [LARGE SCALE GENOMIC DNA]</scope>
    <source>
        <strain evidence="4">ATCC BAA-1101 / DSM 17681 / MLHE-1</strain>
    </source>
</reference>
<dbReference type="Gene3D" id="2.40.50.100">
    <property type="match status" value="1"/>
</dbReference>
<dbReference type="Gene3D" id="2.40.30.170">
    <property type="match status" value="1"/>
</dbReference>
<dbReference type="KEGG" id="aeh:Mlg_1058"/>
<dbReference type="Gene3D" id="1.10.287.470">
    <property type="entry name" value="Helix hairpin bin"/>
    <property type="match status" value="1"/>
</dbReference>
<dbReference type="EMBL" id="CP000453">
    <property type="protein sequence ID" value="ABI56410.1"/>
    <property type="molecule type" value="Genomic_DNA"/>
</dbReference>
<dbReference type="AlphaFoldDB" id="Q0A9S7"/>
<dbReference type="InterPro" id="IPR058627">
    <property type="entry name" value="MdtA-like_C"/>
</dbReference>
<evidence type="ECO:0000256" key="1">
    <source>
        <dbReference type="SAM" id="Coils"/>
    </source>
</evidence>
<name>Q0A9S7_ALKEH</name>
<dbReference type="Gene3D" id="2.40.420.20">
    <property type="match status" value="1"/>
</dbReference>
<dbReference type="Pfam" id="PF25967">
    <property type="entry name" value="RND-MFP_C"/>
    <property type="match status" value="1"/>
</dbReference>
<proteinExistence type="predicted"/>